<gene>
    <name evidence="3" type="ORF">CONLIGDRAFT_638240</name>
</gene>
<dbReference type="Proteomes" id="UP000182658">
    <property type="component" value="Unassembled WGS sequence"/>
</dbReference>
<dbReference type="SUPFAM" id="SSF54909">
    <property type="entry name" value="Dimeric alpha+beta barrel"/>
    <property type="match status" value="1"/>
</dbReference>
<proteinExistence type="inferred from homology"/>
<protein>
    <recommendedName>
        <fullName evidence="2">EthD domain-containing protein</fullName>
    </recommendedName>
</protein>
<evidence type="ECO:0000313" key="3">
    <source>
        <dbReference type="EMBL" id="OIW22638.1"/>
    </source>
</evidence>
<dbReference type="EMBL" id="KV875112">
    <property type="protein sequence ID" value="OIW22638.1"/>
    <property type="molecule type" value="Genomic_DNA"/>
</dbReference>
<dbReference type="InParanoid" id="A0A1J7I540"/>
<dbReference type="OrthoDB" id="3454835at2759"/>
<dbReference type="AlphaFoldDB" id="A0A1J7I540"/>
<reference evidence="3 4" key="1">
    <citation type="submission" date="2016-10" db="EMBL/GenBank/DDBJ databases">
        <title>Draft genome sequence of Coniochaeta ligniaria NRRL30616, a lignocellulolytic fungus for bioabatement of inhibitors in plant biomass hydrolysates.</title>
        <authorList>
            <consortium name="DOE Joint Genome Institute"/>
            <person name="Jimenez D.J."/>
            <person name="Hector R.E."/>
            <person name="Riley R."/>
            <person name="Sun H."/>
            <person name="Grigoriev I.V."/>
            <person name="Van Elsas J.D."/>
            <person name="Nichols N.N."/>
        </authorList>
    </citation>
    <scope>NUCLEOTIDE SEQUENCE [LARGE SCALE GENOMIC DNA]</scope>
    <source>
        <strain evidence="3 4">NRRL 30616</strain>
    </source>
</reference>
<dbReference type="GO" id="GO:0016491">
    <property type="term" value="F:oxidoreductase activity"/>
    <property type="evidence" value="ECO:0007669"/>
    <property type="project" value="InterPro"/>
</dbReference>
<sequence>MAVRVTLLIKKLDRLSYDEFDKYWEGPHADIFLNVPIVKEKVLKFSQFHTNRDVSIKFAALGFPISEFDGGVDIWVASVEDMVAIIQDPEYQRLVVPDGKVFSKTEESKIMIGYDKEFIAHGTTAMG</sequence>
<comment type="similarity">
    <text evidence="1">Belongs to the tpcK family.</text>
</comment>
<evidence type="ECO:0000259" key="2">
    <source>
        <dbReference type="Pfam" id="PF07110"/>
    </source>
</evidence>
<dbReference type="InterPro" id="IPR011008">
    <property type="entry name" value="Dimeric_a/b-barrel"/>
</dbReference>
<accession>A0A1J7I540</accession>
<keyword evidence="4" id="KW-1185">Reference proteome</keyword>
<dbReference type="InterPro" id="IPR009799">
    <property type="entry name" value="EthD_dom"/>
</dbReference>
<evidence type="ECO:0000313" key="4">
    <source>
        <dbReference type="Proteomes" id="UP000182658"/>
    </source>
</evidence>
<dbReference type="STRING" id="1408157.A0A1J7I540"/>
<organism evidence="3 4">
    <name type="scientific">Coniochaeta ligniaria NRRL 30616</name>
    <dbReference type="NCBI Taxonomy" id="1408157"/>
    <lineage>
        <taxon>Eukaryota</taxon>
        <taxon>Fungi</taxon>
        <taxon>Dikarya</taxon>
        <taxon>Ascomycota</taxon>
        <taxon>Pezizomycotina</taxon>
        <taxon>Sordariomycetes</taxon>
        <taxon>Sordariomycetidae</taxon>
        <taxon>Coniochaetales</taxon>
        <taxon>Coniochaetaceae</taxon>
        <taxon>Coniochaeta</taxon>
    </lineage>
</organism>
<dbReference type="Gene3D" id="3.30.70.100">
    <property type="match status" value="1"/>
</dbReference>
<dbReference type="Pfam" id="PF07110">
    <property type="entry name" value="EthD"/>
    <property type="match status" value="1"/>
</dbReference>
<feature type="domain" description="EthD" evidence="2">
    <location>
        <begin position="14"/>
        <end position="104"/>
    </location>
</feature>
<name>A0A1J7I540_9PEZI</name>
<evidence type="ECO:0000256" key="1">
    <source>
        <dbReference type="ARBA" id="ARBA00005986"/>
    </source>
</evidence>